<evidence type="ECO:0000313" key="4">
    <source>
        <dbReference type="Proteomes" id="UP000199400"/>
    </source>
</evidence>
<dbReference type="SUPFAM" id="SSF52402">
    <property type="entry name" value="Adenine nucleotide alpha hydrolases-like"/>
    <property type="match status" value="2"/>
</dbReference>
<dbReference type="InterPro" id="IPR014729">
    <property type="entry name" value="Rossmann-like_a/b/a_fold"/>
</dbReference>
<dbReference type="Pfam" id="PF00582">
    <property type="entry name" value="Usp"/>
    <property type="match status" value="2"/>
</dbReference>
<dbReference type="STRING" id="54.SAMN02745121_03217"/>
<dbReference type="Gene3D" id="3.40.50.620">
    <property type="entry name" value="HUPs"/>
    <property type="match status" value="2"/>
</dbReference>
<dbReference type="Proteomes" id="UP000199400">
    <property type="component" value="Unassembled WGS sequence"/>
</dbReference>
<keyword evidence="4" id="KW-1185">Reference proteome</keyword>
<evidence type="ECO:0000259" key="2">
    <source>
        <dbReference type="Pfam" id="PF00582"/>
    </source>
</evidence>
<comment type="similarity">
    <text evidence="1">Belongs to the universal stress protein A family.</text>
</comment>
<evidence type="ECO:0000256" key="1">
    <source>
        <dbReference type="ARBA" id="ARBA00008791"/>
    </source>
</evidence>
<reference evidence="4" key="1">
    <citation type="submission" date="2016-10" db="EMBL/GenBank/DDBJ databases">
        <authorList>
            <person name="Varghese N."/>
            <person name="Submissions S."/>
        </authorList>
    </citation>
    <scope>NUCLEOTIDE SEQUENCE [LARGE SCALE GENOMIC DNA]</scope>
    <source>
        <strain evidence="4">ATCC 25963</strain>
    </source>
</reference>
<dbReference type="AlphaFoldDB" id="A0A1I1Y7Y9"/>
<dbReference type="EMBL" id="FOMX01000009">
    <property type="protein sequence ID" value="SFE15452.1"/>
    <property type="molecule type" value="Genomic_DNA"/>
</dbReference>
<dbReference type="PANTHER" id="PTHR46268:SF6">
    <property type="entry name" value="UNIVERSAL STRESS PROTEIN UP12"/>
    <property type="match status" value="1"/>
</dbReference>
<gene>
    <name evidence="3" type="ORF">SAMN02745121_03217</name>
</gene>
<protein>
    <submittedName>
        <fullName evidence="3">Nucleotide-binding universal stress protein, UspA family</fullName>
    </submittedName>
</protein>
<proteinExistence type="inferred from homology"/>
<evidence type="ECO:0000313" key="3">
    <source>
        <dbReference type="EMBL" id="SFE15452.1"/>
    </source>
</evidence>
<dbReference type="RefSeq" id="WP_100792966.1">
    <property type="nucleotide sequence ID" value="NZ_FOMX01000009.1"/>
</dbReference>
<organism evidence="3 4">
    <name type="scientific">Nannocystis exedens</name>
    <dbReference type="NCBI Taxonomy" id="54"/>
    <lineage>
        <taxon>Bacteria</taxon>
        <taxon>Pseudomonadati</taxon>
        <taxon>Myxococcota</taxon>
        <taxon>Polyangia</taxon>
        <taxon>Nannocystales</taxon>
        <taxon>Nannocystaceae</taxon>
        <taxon>Nannocystis</taxon>
    </lineage>
</organism>
<dbReference type="InterPro" id="IPR006016">
    <property type="entry name" value="UspA"/>
</dbReference>
<dbReference type="PANTHER" id="PTHR46268">
    <property type="entry name" value="STRESS RESPONSE PROTEIN NHAX"/>
    <property type="match status" value="1"/>
</dbReference>
<feature type="domain" description="UspA" evidence="2">
    <location>
        <begin position="5"/>
        <end position="140"/>
    </location>
</feature>
<sequence>MNTWIVGVDLRHRSDGAVRFGAWLREQTGGAIELVGVHAAPTAVVEQLDQFEGRVRVHERLKTEAELAMERAGVREAFAEVELVEADEPAETLASARAGRSAVGMIVGRKAASDGRDLVRLGSVARRLLQRLVVPTFVVPPDLQPDQLRSGPVVVAVTPADASAGAVEVGAAMAKSLNRPLLFVRVVSVPEEYTQIYWSTDALAQFKGQTIAAAKDRTAEWLADQGRSEPVVVRYGDTITEILAVATEQGAPFLVCGSRLLSRIERVIALSSSSELAARAAIPVLVVPPDARP</sequence>
<accession>A0A1I1Y7Y9</accession>
<feature type="domain" description="UspA" evidence="2">
    <location>
        <begin position="152"/>
        <end position="288"/>
    </location>
</feature>
<dbReference type="CDD" id="cd00293">
    <property type="entry name" value="USP-like"/>
    <property type="match status" value="1"/>
</dbReference>
<name>A0A1I1Y7Y9_9BACT</name>